<evidence type="ECO:0000313" key="2">
    <source>
        <dbReference type="Proteomes" id="UP001362999"/>
    </source>
</evidence>
<accession>A0AAW0CQP0</accession>
<organism evidence="1 2">
    <name type="scientific">Favolaschia claudopus</name>
    <dbReference type="NCBI Taxonomy" id="2862362"/>
    <lineage>
        <taxon>Eukaryota</taxon>
        <taxon>Fungi</taxon>
        <taxon>Dikarya</taxon>
        <taxon>Basidiomycota</taxon>
        <taxon>Agaricomycotina</taxon>
        <taxon>Agaricomycetes</taxon>
        <taxon>Agaricomycetidae</taxon>
        <taxon>Agaricales</taxon>
        <taxon>Marasmiineae</taxon>
        <taxon>Mycenaceae</taxon>
        <taxon>Favolaschia</taxon>
    </lineage>
</organism>
<dbReference type="SUPFAM" id="SSF52058">
    <property type="entry name" value="L domain-like"/>
    <property type="match status" value="1"/>
</dbReference>
<protein>
    <recommendedName>
        <fullName evidence="3">F-box domain-containing protein</fullName>
    </recommendedName>
</protein>
<gene>
    <name evidence="1" type="ORF">R3P38DRAFT_497054</name>
</gene>
<keyword evidence="2" id="KW-1185">Reference proteome</keyword>
<dbReference type="EMBL" id="JAWWNJ010000016">
    <property type="protein sequence ID" value="KAK7040059.1"/>
    <property type="molecule type" value="Genomic_DNA"/>
</dbReference>
<proteinExistence type="predicted"/>
<dbReference type="Proteomes" id="UP001362999">
    <property type="component" value="Unassembled WGS sequence"/>
</dbReference>
<name>A0AAW0CQP0_9AGAR</name>
<reference evidence="1 2" key="1">
    <citation type="journal article" date="2024" name="J Genomics">
        <title>Draft genome sequencing and assembly of Favolaschia claudopus CIRM-BRFM 2984 isolated from oak limbs.</title>
        <authorList>
            <person name="Navarro D."/>
            <person name="Drula E."/>
            <person name="Chaduli D."/>
            <person name="Cazenave R."/>
            <person name="Ahrendt S."/>
            <person name="Wang J."/>
            <person name="Lipzen A."/>
            <person name="Daum C."/>
            <person name="Barry K."/>
            <person name="Grigoriev I.V."/>
            <person name="Favel A."/>
            <person name="Rosso M.N."/>
            <person name="Martin F."/>
        </authorList>
    </citation>
    <scope>NUCLEOTIDE SEQUENCE [LARGE SCALE GENOMIC DNA]</scope>
    <source>
        <strain evidence="1 2">CIRM-BRFM 2984</strain>
    </source>
</reference>
<evidence type="ECO:0008006" key="3">
    <source>
        <dbReference type="Google" id="ProtNLM"/>
    </source>
</evidence>
<comment type="caution">
    <text evidence="1">The sequence shown here is derived from an EMBL/GenBank/DDBJ whole genome shotgun (WGS) entry which is preliminary data.</text>
</comment>
<dbReference type="AlphaFoldDB" id="A0AAW0CQP0"/>
<sequence>MMTAIVHESFILPRLPPELERKIFEQAAHSSFQRIPTLMLTSWRVKIWLEPILYRVVIDPELVDEYEDYAYLPNHTLLQKLRTRPPSSVGLFVRHILWELSARNSNDLLVALALCAHVTDLFILGNPDLMILPAINGLQNLSHLAIHVQSLYPSGSSIDFTSHLFRRLTHLELLCCDFRSFPDALVGLGAAPNLTHVSFNAIRDAAAVHEQIHKHTNLRCIVFFEVGPAKHLPSTADDRFVAVRQTRYITDWLRGVTRGNDYWWLVERFIDAKRAGKVERSRYMIRDDDASWQS</sequence>
<evidence type="ECO:0000313" key="1">
    <source>
        <dbReference type="EMBL" id="KAK7040059.1"/>
    </source>
</evidence>